<comment type="caution">
    <text evidence="3">The sequence shown here is derived from an EMBL/GenBank/DDBJ whole genome shotgun (WGS) entry which is preliminary data.</text>
</comment>
<reference evidence="3 4" key="1">
    <citation type="submission" date="2017-12" db="EMBL/GenBank/DDBJ databases">
        <title>Phylogenetic diversity of female urinary microbiome.</title>
        <authorList>
            <person name="Thomas-White K."/>
            <person name="Wolfe A.J."/>
        </authorList>
    </citation>
    <scope>NUCLEOTIDE SEQUENCE [LARGE SCALE GENOMIC DNA]</scope>
    <source>
        <strain evidence="3 4">UMB0064</strain>
    </source>
</reference>
<dbReference type="InterPro" id="IPR021421">
    <property type="entry name" value="DUF3071"/>
</dbReference>
<name>A0A2I1M7F8_9BIFI</name>
<feature type="compositionally biased region" description="Low complexity" evidence="1">
    <location>
        <begin position="266"/>
        <end position="281"/>
    </location>
</feature>
<evidence type="ECO:0000259" key="2">
    <source>
        <dbReference type="Pfam" id="PF11268"/>
    </source>
</evidence>
<dbReference type="NCBIfam" id="NF040712">
    <property type="entry name" value="SepH"/>
    <property type="match status" value="1"/>
</dbReference>
<feature type="domain" description="DUF3071" evidence="2">
    <location>
        <begin position="9"/>
        <end position="175"/>
    </location>
</feature>
<organism evidence="3 4">
    <name type="scientific">Alloscardovia omnicolens</name>
    <dbReference type="NCBI Taxonomy" id="419015"/>
    <lineage>
        <taxon>Bacteria</taxon>
        <taxon>Bacillati</taxon>
        <taxon>Actinomycetota</taxon>
        <taxon>Actinomycetes</taxon>
        <taxon>Bifidobacteriales</taxon>
        <taxon>Bifidobacteriaceae</taxon>
        <taxon>Alloscardovia</taxon>
    </lineage>
</organism>
<feature type="compositionally biased region" description="Polar residues" evidence="1">
    <location>
        <begin position="349"/>
        <end position="359"/>
    </location>
</feature>
<dbReference type="AlphaFoldDB" id="A0A2I1M7F8"/>
<feature type="region of interest" description="Disordered" evidence="1">
    <location>
        <begin position="260"/>
        <end position="379"/>
    </location>
</feature>
<feature type="compositionally biased region" description="Polar residues" evidence="1">
    <location>
        <begin position="330"/>
        <end position="340"/>
    </location>
</feature>
<protein>
    <recommendedName>
        <fullName evidence="2">DUF3071 domain-containing protein</fullName>
    </recommendedName>
</protein>
<dbReference type="Pfam" id="PF11268">
    <property type="entry name" value="DUF3071"/>
    <property type="match status" value="1"/>
</dbReference>
<evidence type="ECO:0000256" key="1">
    <source>
        <dbReference type="SAM" id="MobiDB-lite"/>
    </source>
</evidence>
<proteinExistence type="predicted"/>
<gene>
    <name evidence="3" type="ORF">CYJ32_01135</name>
</gene>
<dbReference type="EMBL" id="PKGU01000001">
    <property type="protein sequence ID" value="PKZ16071.1"/>
    <property type="molecule type" value="Genomic_DNA"/>
</dbReference>
<dbReference type="Proteomes" id="UP000242263">
    <property type="component" value="Unassembled WGS sequence"/>
</dbReference>
<sequence length="379" mass="40781">MAENSSIPVTFVRVDANGDLIVKDPLTGDLFSLEITSELERAIASARNKAQTVTRQEEKQPEKILPLSTIQSLIRSGQSPQAIAQEYGVSVSAVNRFAIPVEKEKVFITSQFLETVVGTEGNTSKVKDIIAFSLASMGGDYADVQWSASRQGHNPWRIQANYSLGEHKESAEWMFNSRNHSVVSVNTPAKRLLREMSAATSPVDKELFSTDAIPAVGATHSSPPFSNQAVSTSTGTFETVSMSSMRDNTHMSTGAFNAIVSGQSPQSAGSQHEEQSQSSTQLPAVRRTLADPSDFQSEKKASRLQAADVPLDMDDTEDSAPVINQEDSHISGSDQSSGAGSNKEEGENGSASSNRTSQPPKRKRSAIPAWDDILFGSQS</sequence>
<dbReference type="InterPro" id="IPR047682">
    <property type="entry name" value="SepH-like"/>
</dbReference>
<evidence type="ECO:0000313" key="4">
    <source>
        <dbReference type="Proteomes" id="UP000242263"/>
    </source>
</evidence>
<evidence type="ECO:0000313" key="3">
    <source>
        <dbReference type="EMBL" id="PKZ16071.1"/>
    </source>
</evidence>
<dbReference type="RefSeq" id="WP_101541162.1">
    <property type="nucleotide sequence ID" value="NZ_PKGU01000001.1"/>
</dbReference>
<accession>A0A2I1M7F8</accession>